<feature type="compositionally biased region" description="Polar residues" evidence="1">
    <location>
        <begin position="318"/>
        <end position="329"/>
    </location>
</feature>
<evidence type="ECO:0000313" key="2">
    <source>
        <dbReference type="EMBL" id="CAG6397287.1"/>
    </source>
</evidence>
<organism evidence="2 3">
    <name type="scientific">Actinacidiphila cocklensis</name>
    <dbReference type="NCBI Taxonomy" id="887465"/>
    <lineage>
        <taxon>Bacteria</taxon>
        <taxon>Bacillati</taxon>
        <taxon>Actinomycetota</taxon>
        <taxon>Actinomycetes</taxon>
        <taxon>Kitasatosporales</taxon>
        <taxon>Streptomycetaceae</taxon>
        <taxon>Actinacidiphila</taxon>
    </lineage>
</organism>
<dbReference type="Gene3D" id="1.20.1260.20">
    <property type="entry name" value="PPE superfamily"/>
    <property type="match status" value="1"/>
</dbReference>
<comment type="caution">
    <text evidence="2">The sequence shown here is derived from an EMBL/GenBank/DDBJ whole genome shotgun (WGS) entry which is preliminary data.</text>
</comment>
<feature type="compositionally biased region" description="Polar residues" evidence="1">
    <location>
        <begin position="336"/>
        <end position="349"/>
    </location>
</feature>
<dbReference type="AlphaFoldDB" id="A0A9W4GUV9"/>
<evidence type="ECO:0000256" key="1">
    <source>
        <dbReference type="SAM" id="MobiDB-lite"/>
    </source>
</evidence>
<protein>
    <submittedName>
        <fullName evidence="2">Uncharacterized protein</fullName>
    </submittedName>
</protein>
<name>A0A9W4GUV9_9ACTN</name>
<feature type="compositionally biased region" description="Gly residues" evidence="1">
    <location>
        <begin position="410"/>
        <end position="437"/>
    </location>
</feature>
<feature type="compositionally biased region" description="Pro residues" evidence="1">
    <location>
        <begin position="200"/>
        <end position="210"/>
    </location>
</feature>
<proteinExistence type="predicted"/>
<feature type="compositionally biased region" description="Polar residues" evidence="1">
    <location>
        <begin position="260"/>
        <end position="287"/>
    </location>
</feature>
<feature type="compositionally biased region" description="Basic and acidic residues" evidence="1">
    <location>
        <begin position="470"/>
        <end position="485"/>
    </location>
</feature>
<feature type="compositionally biased region" description="Basic and acidic residues" evidence="1">
    <location>
        <begin position="142"/>
        <end position="153"/>
    </location>
</feature>
<gene>
    <name evidence="2" type="ORF">SCOCK_510024</name>
</gene>
<dbReference type="Proteomes" id="UP001152519">
    <property type="component" value="Unassembled WGS sequence"/>
</dbReference>
<dbReference type="EMBL" id="CAJSLV010000083">
    <property type="protein sequence ID" value="CAG6397287.1"/>
    <property type="molecule type" value="Genomic_DNA"/>
</dbReference>
<evidence type="ECO:0000313" key="3">
    <source>
        <dbReference type="Proteomes" id="UP001152519"/>
    </source>
</evidence>
<accession>A0A9W4GUV9</accession>
<reference evidence="2" key="1">
    <citation type="submission" date="2021-05" db="EMBL/GenBank/DDBJ databases">
        <authorList>
            <person name="Arsene-Ploetze F."/>
        </authorList>
    </citation>
    <scope>NUCLEOTIDE SEQUENCE</scope>
    <source>
        <strain evidence="2">DSM 42138</strain>
    </source>
</reference>
<feature type="region of interest" description="Disordered" evidence="1">
    <location>
        <begin position="132"/>
        <end position="153"/>
    </location>
</feature>
<keyword evidence="3" id="KW-1185">Reference proteome</keyword>
<feature type="region of interest" description="Disordered" evidence="1">
    <location>
        <begin position="200"/>
        <end position="504"/>
    </location>
</feature>
<feature type="compositionally biased region" description="Low complexity" evidence="1">
    <location>
        <begin position="216"/>
        <end position="240"/>
    </location>
</feature>
<sequence>MTDQSGSTPGGLFGNVVKAVEHALDFSRTDFESFSHEQMLSMVQHADPEALAGFGDRLTTAVTKINQIGTDLNDHIAYVDWEGTSGAAFKDWGKNVAKSTLALGDYADSTGKALTAAADTLRTVKRDIPKVPAGPKATYDALHADPTARHDPDGQKEIAQAHTQLETARIQAADQMHKLAQSYSFSTAIINNSKPPTYPPMPATFVPPPGARAIDPSHYTSASSSSSPYTSGSSSSSSHSVKPADHGGVEKVSASGDVSHLSTTGSPIASVPNNSAPPVTQIQSTGPLTPVAPTQPSPVAPTTNGGGPNLSGPNLTNSFQPIPNQNQQFGRPGPTLPNQLRNVEPISTSGGPRGNGPFNPRNMATSPAEEIGAAPPVRRSTTNGIYGGRPTNEPEMFGGRTQGQVPRGSVIGGRGAAARMPGGGMAEGGSPGMGGRSGMNRSSAGRLASEPGGVVGRTPAGEFAPGTGRSSDRDRRRNSRRPDHLIEEDDWIPTRDDVAPPVID</sequence>
<dbReference type="InterPro" id="IPR038332">
    <property type="entry name" value="PPE_sf"/>
</dbReference>